<dbReference type="Proteomes" id="UP000184465">
    <property type="component" value="Unassembled WGS sequence"/>
</dbReference>
<evidence type="ECO:0000313" key="3">
    <source>
        <dbReference type="Proteomes" id="UP000184465"/>
    </source>
</evidence>
<evidence type="ECO:0000313" key="2">
    <source>
        <dbReference type="EMBL" id="SHJ72832.1"/>
    </source>
</evidence>
<protein>
    <recommendedName>
        <fullName evidence="4">Secreted protein</fullName>
    </recommendedName>
</protein>
<evidence type="ECO:0008006" key="4">
    <source>
        <dbReference type="Google" id="ProtNLM"/>
    </source>
</evidence>
<organism evidence="2 3">
    <name type="scientific">Paramaledivibacter caminithermalis (strain DSM 15212 / CIP 107654 / DViRD3)</name>
    <name type="common">Clostridium caminithermale</name>
    <dbReference type="NCBI Taxonomy" id="1121301"/>
    <lineage>
        <taxon>Bacteria</taxon>
        <taxon>Bacillati</taxon>
        <taxon>Bacillota</taxon>
        <taxon>Clostridia</taxon>
        <taxon>Peptostreptococcales</taxon>
        <taxon>Caminicellaceae</taxon>
        <taxon>Paramaledivibacter</taxon>
    </lineage>
</organism>
<feature type="chain" id="PRO_5012703154" description="Secreted protein" evidence="1">
    <location>
        <begin position="25"/>
        <end position="113"/>
    </location>
</feature>
<keyword evidence="3" id="KW-1185">Reference proteome</keyword>
<feature type="signal peptide" evidence="1">
    <location>
        <begin position="1"/>
        <end position="24"/>
    </location>
</feature>
<sequence>MKKKILVLALILCLIFIMASSVNAVSSCPNCGSPTYHNVIETRNYGFIRFVPCRYGEGHRDAEYHLWQSMHNECDECPYETQRVFFERDIILCPGEPIPYLVDPGTKPKKPPM</sequence>
<proteinExistence type="predicted"/>
<name>A0A1M6LP30_PARC5</name>
<keyword evidence="1" id="KW-0732">Signal</keyword>
<accession>A0A1M6LP30</accession>
<reference evidence="2 3" key="1">
    <citation type="submission" date="2016-11" db="EMBL/GenBank/DDBJ databases">
        <authorList>
            <person name="Jaros S."/>
            <person name="Januszkiewicz K."/>
            <person name="Wedrychowicz H."/>
        </authorList>
    </citation>
    <scope>NUCLEOTIDE SEQUENCE [LARGE SCALE GENOMIC DNA]</scope>
    <source>
        <strain evidence="2 3">DSM 15212</strain>
    </source>
</reference>
<gene>
    <name evidence="2" type="ORF">SAMN02745912_00868</name>
</gene>
<dbReference type="RefSeq" id="WP_073147342.1">
    <property type="nucleotide sequence ID" value="NZ_FRAG01000007.1"/>
</dbReference>
<dbReference type="EMBL" id="FRAG01000007">
    <property type="protein sequence ID" value="SHJ72832.1"/>
    <property type="molecule type" value="Genomic_DNA"/>
</dbReference>
<dbReference type="AlphaFoldDB" id="A0A1M6LP30"/>
<dbReference type="OrthoDB" id="9774462at2"/>
<dbReference type="PROSITE" id="PS51257">
    <property type="entry name" value="PROKAR_LIPOPROTEIN"/>
    <property type="match status" value="1"/>
</dbReference>
<evidence type="ECO:0000256" key="1">
    <source>
        <dbReference type="SAM" id="SignalP"/>
    </source>
</evidence>